<sequence>MTDSKDRLLKWIRTNDAMGFKANFDVICHHCNEPMFLRGSELKLENENAVGFPKVAMILRVMYKCIPCAQVYWFHVSRPYIDADYWNKVMKWRNMHPMWVPPPETWSEDARVQKRLKDLGYIGGNIEYKDITDIEEK</sequence>
<name>A0A0F9EYR7_9ZZZZ</name>
<proteinExistence type="predicted"/>
<organism evidence="1">
    <name type="scientific">marine sediment metagenome</name>
    <dbReference type="NCBI Taxonomy" id="412755"/>
    <lineage>
        <taxon>unclassified sequences</taxon>
        <taxon>metagenomes</taxon>
        <taxon>ecological metagenomes</taxon>
    </lineage>
</organism>
<dbReference type="EMBL" id="LAZR01025623">
    <property type="protein sequence ID" value="KKL71341.1"/>
    <property type="molecule type" value="Genomic_DNA"/>
</dbReference>
<dbReference type="AlphaFoldDB" id="A0A0F9EYR7"/>
<comment type="caution">
    <text evidence="1">The sequence shown here is derived from an EMBL/GenBank/DDBJ whole genome shotgun (WGS) entry which is preliminary data.</text>
</comment>
<protein>
    <submittedName>
        <fullName evidence="1">Uncharacterized protein</fullName>
    </submittedName>
</protein>
<gene>
    <name evidence="1" type="ORF">LCGC14_2095880</name>
</gene>
<reference evidence="1" key="1">
    <citation type="journal article" date="2015" name="Nature">
        <title>Complex archaea that bridge the gap between prokaryotes and eukaryotes.</title>
        <authorList>
            <person name="Spang A."/>
            <person name="Saw J.H."/>
            <person name="Jorgensen S.L."/>
            <person name="Zaremba-Niedzwiedzka K."/>
            <person name="Martijn J."/>
            <person name="Lind A.E."/>
            <person name="van Eijk R."/>
            <person name="Schleper C."/>
            <person name="Guy L."/>
            <person name="Ettema T.J."/>
        </authorList>
    </citation>
    <scope>NUCLEOTIDE SEQUENCE</scope>
</reference>
<accession>A0A0F9EYR7</accession>
<evidence type="ECO:0000313" key="1">
    <source>
        <dbReference type="EMBL" id="KKL71341.1"/>
    </source>
</evidence>